<evidence type="ECO:0008006" key="13">
    <source>
        <dbReference type="Google" id="ProtNLM"/>
    </source>
</evidence>
<keyword evidence="7" id="KW-0547">Nucleotide-binding</keyword>
<evidence type="ECO:0000259" key="11">
    <source>
        <dbReference type="Pfam" id="PF12627"/>
    </source>
</evidence>
<dbReference type="GO" id="GO:0001680">
    <property type="term" value="P:tRNA 3'-terminal CCA addition"/>
    <property type="evidence" value="ECO:0007669"/>
    <property type="project" value="TreeGrafter"/>
</dbReference>
<dbReference type="GO" id="GO:0005739">
    <property type="term" value="C:mitochondrion"/>
    <property type="evidence" value="ECO:0007669"/>
    <property type="project" value="TreeGrafter"/>
</dbReference>
<dbReference type="Gene3D" id="1.10.3090.10">
    <property type="entry name" value="cca-adding enzyme, domain 2"/>
    <property type="match status" value="1"/>
</dbReference>
<evidence type="ECO:0000256" key="8">
    <source>
        <dbReference type="ARBA" id="ARBA00022842"/>
    </source>
</evidence>
<dbReference type="EMBL" id="JARGDH010000004">
    <property type="protein sequence ID" value="KAL0270390.1"/>
    <property type="molecule type" value="Genomic_DNA"/>
</dbReference>
<organism evidence="12">
    <name type="scientific">Menopon gallinae</name>
    <name type="common">poultry shaft louse</name>
    <dbReference type="NCBI Taxonomy" id="328185"/>
    <lineage>
        <taxon>Eukaryota</taxon>
        <taxon>Metazoa</taxon>
        <taxon>Ecdysozoa</taxon>
        <taxon>Arthropoda</taxon>
        <taxon>Hexapoda</taxon>
        <taxon>Insecta</taxon>
        <taxon>Pterygota</taxon>
        <taxon>Neoptera</taxon>
        <taxon>Paraneoptera</taxon>
        <taxon>Psocodea</taxon>
        <taxon>Troctomorpha</taxon>
        <taxon>Phthiraptera</taxon>
        <taxon>Amblycera</taxon>
        <taxon>Menoponidae</taxon>
        <taxon>Menopon</taxon>
    </lineage>
</organism>
<evidence type="ECO:0000313" key="12">
    <source>
        <dbReference type="EMBL" id="KAL0270391.1"/>
    </source>
</evidence>
<dbReference type="PANTHER" id="PTHR46173:SF1">
    <property type="entry name" value="CCA TRNA NUCLEOTIDYLTRANSFERASE 1, MITOCHONDRIAL"/>
    <property type="match status" value="1"/>
</dbReference>
<gene>
    <name evidence="12" type="ORF">PYX00_007817</name>
</gene>
<accession>A0AAW2HKR9</accession>
<evidence type="ECO:0000256" key="2">
    <source>
        <dbReference type="ARBA" id="ARBA00007265"/>
    </source>
</evidence>
<evidence type="ECO:0000256" key="4">
    <source>
        <dbReference type="ARBA" id="ARBA00022694"/>
    </source>
</evidence>
<dbReference type="GO" id="GO:0046872">
    <property type="term" value="F:metal ion binding"/>
    <property type="evidence" value="ECO:0007669"/>
    <property type="project" value="UniProtKB-KW"/>
</dbReference>
<keyword evidence="4" id="KW-0819">tRNA processing</keyword>
<dbReference type="GO" id="GO:0000049">
    <property type="term" value="F:tRNA binding"/>
    <property type="evidence" value="ECO:0007669"/>
    <property type="project" value="TreeGrafter"/>
</dbReference>
<keyword evidence="6" id="KW-0479">Metal-binding</keyword>
<keyword evidence="5" id="KW-0548">Nucleotidyltransferase</keyword>
<evidence type="ECO:0000256" key="6">
    <source>
        <dbReference type="ARBA" id="ARBA00022723"/>
    </source>
</evidence>
<dbReference type="GO" id="GO:0000166">
    <property type="term" value="F:nucleotide binding"/>
    <property type="evidence" value="ECO:0007669"/>
    <property type="project" value="UniProtKB-KW"/>
</dbReference>
<evidence type="ECO:0000256" key="7">
    <source>
        <dbReference type="ARBA" id="ARBA00022741"/>
    </source>
</evidence>
<keyword evidence="9" id="KW-0694">RNA-binding</keyword>
<dbReference type="InterPro" id="IPR050264">
    <property type="entry name" value="Bact_CCA-adding_enz_type3_sf"/>
</dbReference>
<keyword evidence="3 9" id="KW-0808">Transferase</keyword>
<evidence type="ECO:0000256" key="9">
    <source>
        <dbReference type="RuleBase" id="RU003953"/>
    </source>
</evidence>
<dbReference type="EMBL" id="JARGDH010000004">
    <property type="protein sequence ID" value="KAL0270391.1"/>
    <property type="molecule type" value="Genomic_DNA"/>
</dbReference>
<dbReference type="Gene3D" id="3.30.460.10">
    <property type="entry name" value="Beta Polymerase, domain 2"/>
    <property type="match status" value="1"/>
</dbReference>
<feature type="domain" description="Poly A polymerase head" evidence="10">
    <location>
        <begin position="85"/>
        <end position="206"/>
    </location>
</feature>
<dbReference type="Pfam" id="PF12627">
    <property type="entry name" value="PolyA_pol_RNAbd"/>
    <property type="match status" value="1"/>
</dbReference>
<dbReference type="InterPro" id="IPR043519">
    <property type="entry name" value="NT_sf"/>
</dbReference>
<keyword evidence="8" id="KW-0460">Magnesium</keyword>
<dbReference type="GO" id="GO:0016779">
    <property type="term" value="F:nucleotidyltransferase activity"/>
    <property type="evidence" value="ECO:0007669"/>
    <property type="project" value="UniProtKB-KW"/>
</dbReference>
<comment type="cofactor">
    <cofactor evidence="1">
        <name>Mg(2+)</name>
        <dbReference type="ChEBI" id="CHEBI:18420"/>
    </cofactor>
</comment>
<protein>
    <recommendedName>
        <fullName evidence="13">CCA tRNA nucleotidyltransferase 1, mitochondrial</fullName>
    </recommendedName>
</protein>
<evidence type="ECO:0000256" key="5">
    <source>
        <dbReference type="ARBA" id="ARBA00022695"/>
    </source>
</evidence>
<dbReference type="InterPro" id="IPR002646">
    <property type="entry name" value="PolA_pol_head_dom"/>
</dbReference>
<evidence type="ECO:0000256" key="1">
    <source>
        <dbReference type="ARBA" id="ARBA00001946"/>
    </source>
</evidence>
<dbReference type="PANTHER" id="PTHR46173">
    <property type="entry name" value="CCA TRNA NUCLEOTIDYLTRANSFERASE 1, MITOCHONDRIAL"/>
    <property type="match status" value="1"/>
</dbReference>
<dbReference type="Pfam" id="PF01743">
    <property type="entry name" value="PolyA_pol"/>
    <property type="match status" value="1"/>
</dbReference>
<comment type="caution">
    <text evidence="12">The sequence shown here is derived from an EMBL/GenBank/DDBJ whole genome shotgun (WGS) entry which is preliminary data.</text>
</comment>
<reference evidence="12" key="1">
    <citation type="journal article" date="2024" name="Gigascience">
        <title>Chromosome-level genome of the poultry shaft louse Menopon gallinae provides insight into the host-switching and adaptive evolution of parasitic lice.</title>
        <authorList>
            <person name="Xu Y."/>
            <person name="Ma L."/>
            <person name="Liu S."/>
            <person name="Liang Y."/>
            <person name="Liu Q."/>
            <person name="He Z."/>
            <person name="Tian L."/>
            <person name="Duan Y."/>
            <person name="Cai W."/>
            <person name="Li H."/>
            <person name="Song F."/>
        </authorList>
    </citation>
    <scope>NUCLEOTIDE SEQUENCE</scope>
    <source>
        <strain evidence="12">Cailab_2023a</strain>
    </source>
</reference>
<dbReference type="SUPFAM" id="SSF81301">
    <property type="entry name" value="Nucleotidyltransferase"/>
    <property type="match status" value="1"/>
</dbReference>
<dbReference type="AlphaFoldDB" id="A0AAW2HKR9"/>
<evidence type="ECO:0000259" key="10">
    <source>
        <dbReference type="Pfam" id="PF01743"/>
    </source>
</evidence>
<dbReference type="CDD" id="cd05398">
    <property type="entry name" value="NT_ClassII-CCAase"/>
    <property type="match status" value="1"/>
</dbReference>
<evidence type="ECO:0000256" key="3">
    <source>
        <dbReference type="ARBA" id="ARBA00022679"/>
    </source>
</evidence>
<feature type="domain" description="tRNA nucleotidyltransferase/poly(A) polymerase RNA and SrmB- binding" evidence="11">
    <location>
        <begin position="241"/>
        <end position="292"/>
    </location>
</feature>
<sequence length="472" mass="54304">MHISTKYCLRLFIKKLLVKNSVCFFTFHPCNVRQRFSLINIGNYCTSASSVPFTMKLKSAEFQSIITEEVKYIQDLFHKNGHEIRIAGGAVRDLLIGKVPSDIDFATTATPTKMKEIFKENGIRILNLKGENHGTVTARINETNFEITTLRIDRVTDGRHAVVEFTEDWRQDAGRRDLTINAMFLDLDGTVYDYFNGLEDLNKRRIAFVGDPNARMREDYLRILRYFRFYGRISKDIDYHDEATISAIRDNAPGLANISGERIQMELFKIVTGNYGPELLKKMFSLDIGQYIGFPSTTNIKELDKVSEQLKKNNLNVDAMTLLSTQLETAEDVERFALRIKPSVFHRELAYFIVKHRSTAIGESLRFYQKLVTFSKKVKLTKNIVEEFLKYIGEVEILKEMVVWQLPPFPLSGAEIVQAGTLDPIKVGYIKQKLTEIWIDSGYRLTKDELKDLILEVSATYDPPAKKKKEMK</sequence>
<proteinExistence type="inferred from homology"/>
<dbReference type="SUPFAM" id="SSF81891">
    <property type="entry name" value="Poly A polymerase C-terminal region-like"/>
    <property type="match status" value="1"/>
</dbReference>
<comment type="similarity">
    <text evidence="2 9">Belongs to the tRNA nucleotidyltransferase/poly(A) polymerase family.</text>
</comment>
<name>A0AAW2HKR9_9NEOP</name>
<dbReference type="GO" id="GO:1990180">
    <property type="term" value="P:mitochondrial tRNA 3'-end processing"/>
    <property type="evidence" value="ECO:0007669"/>
    <property type="project" value="TreeGrafter"/>
</dbReference>
<dbReference type="InterPro" id="IPR032828">
    <property type="entry name" value="PolyA_RNA-bd"/>
</dbReference>